<reference evidence="1" key="1">
    <citation type="journal article" date="2014" name="Front. Microbiol.">
        <title>High frequency of phylogenetically diverse reductive dehalogenase-homologous genes in deep subseafloor sedimentary metagenomes.</title>
        <authorList>
            <person name="Kawai M."/>
            <person name="Futagami T."/>
            <person name="Toyoda A."/>
            <person name="Takaki Y."/>
            <person name="Nishi S."/>
            <person name="Hori S."/>
            <person name="Arai W."/>
            <person name="Tsubouchi T."/>
            <person name="Morono Y."/>
            <person name="Uchiyama I."/>
            <person name="Ito T."/>
            <person name="Fujiyama A."/>
            <person name="Inagaki F."/>
            <person name="Takami H."/>
        </authorList>
    </citation>
    <scope>NUCLEOTIDE SEQUENCE</scope>
    <source>
        <strain evidence="1">Expedition CK06-06</strain>
    </source>
</reference>
<gene>
    <name evidence="1" type="ORF">S03H2_53557</name>
</gene>
<evidence type="ECO:0000313" key="1">
    <source>
        <dbReference type="EMBL" id="GAH61895.1"/>
    </source>
</evidence>
<dbReference type="EMBL" id="BARU01034094">
    <property type="protein sequence ID" value="GAH61895.1"/>
    <property type="molecule type" value="Genomic_DNA"/>
</dbReference>
<accession>X1HXU0</accession>
<name>X1HXU0_9ZZZZ</name>
<protein>
    <submittedName>
        <fullName evidence="1">Uncharacterized protein</fullName>
    </submittedName>
</protein>
<feature type="non-terminal residue" evidence="1">
    <location>
        <position position="1"/>
    </location>
</feature>
<proteinExistence type="predicted"/>
<dbReference type="AlphaFoldDB" id="X1HXU0"/>
<comment type="caution">
    <text evidence="1">The sequence shown here is derived from an EMBL/GenBank/DDBJ whole genome shotgun (WGS) entry which is preliminary data.</text>
</comment>
<organism evidence="1">
    <name type="scientific">marine sediment metagenome</name>
    <dbReference type="NCBI Taxonomy" id="412755"/>
    <lineage>
        <taxon>unclassified sequences</taxon>
        <taxon>metagenomes</taxon>
        <taxon>ecological metagenomes</taxon>
    </lineage>
</organism>
<sequence length="61" mass="6371">ARIDGVDTTITCTLDNELDGEDAVNTAPIAAGQELSVSLVSNNPGDSSEDVFITIEVEFSN</sequence>